<dbReference type="OrthoDB" id="1958108at2"/>
<keyword evidence="1" id="KW-1133">Transmembrane helix</keyword>
<dbReference type="InterPro" id="IPR000045">
    <property type="entry name" value="Prepilin_IV_endopep_pep"/>
</dbReference>
<evidence type="ECO:0000256" key="1">
    <source>
        <dbReference type="SAM" id="Phobius"/>
    </source>
</evidence>
<dbReference type="AlphaFoldDB" id="A0A419T5K1"/>
<dbReference type="RefSeq" id="WP_120196187.1">
    <property type="nucleotide sequence ID" value="NZ_MCIA01000009.1"/>
</dbReference>
<gene>
    <name evidence="3" type="ORF">BET01_16340</name>
</gene>
<proteinExistence type="predicted"/>
<sequence length="144" mass="15651">MPVGIDKIVFTIFLVISAFQDGKTKTISIRLLIVAGVAGAILAFFTGQEVSDRLLGSLIGIVMVVISRFTDGALGEGDGWFFAVSGLFLGFFMNLRLLVYSVFLSGFLCGGLYLYFLIKGKDIKKASVPFLPFLIPAWICLVIL</sequence>
<comment type="caution">
    <text evidence="3">The sequence shown here is derived from an EMBL/GenBank/DDBJ whole genome shotgun (WGS) entry which is preliminary data.</text>
</comment>
<dbReference type="GO" id="GO:0016020">
    <property type="term" value="C:membrane"/>
    <property type="evidence" value="ECO:0007669"/>
    <property type="project" value="InterPro"/>
</dbReference>
<name>A0A419T5K1_9FIRM</name>
<dbReference type="Gene3D" id="1.20.120.1220">
    <property type="match status" value="1"/>
</dbReference>
<feature type="domain" description="Prepilin type IV endopeptidase peptidase" evidence="2">
    <location>
        <begin position="8"/>
        <end position="108"/>
    </location>
</feature>
<evidence type="ECO:0000313" key="3">
    <source>
        <dbReference type="EMBL" id="RKD32810.1"/>
    </source>
</evidence>
<dbReference type="EMBL" id="MCIA01000009">
    <property type="protein sequence ID" value="RKD32810.1"/>
    <property type="molecule type" value="Genomic_DNA"/>
</dbReference>
<accession>A0A419T5K1</accession>
<organism evidence="3 4">
    <name type="scientific">Lacrimispora algidixylanolytica</name>
    <dbReference type="NCBI Taxonomy" id="94868"/>
    <lineage>
        <taxon>Bacteria</taxon>
        <taxon>Bacillati</taxon>
        <taxon>Bacillota</taxon>
        <taxon>Clostridia</taxon>
        <taxon>Lachnospirales</taxon>
        <taxon>Lachnospiraceae</taxon>
        <taxon>Lacrimispora</taxon>
    </lineage>
</organism>
<feature type="transmembrane region" description="Helical" evidence="1">
    <location>
        <begin position="54"/>
        <end position="70"/>
    </location>
</feature>
<evidence type="ECO:0000313" key="4">
    <source>
        <dbReference type="Proteomes" id="UP000284277"/>
    </source>
</evidence>
<keyword evidence="1" id="KW-0812">Transmembrane</keyword>
<protein>
    <recommendedName>
        <fullName evidence="2">Prepilin type IV endopeptidase peptidase domain-containing protein</fullName>
    </recommendedName>
</protein>
<evidence type="ECO:0000259" key="2">
    <source>
        <dbReference type="Pfam" id="PF01478"/>
    </source>
</evidence>
<dbReference type="Pfam" id="PF01478">
    <property type="entry name" value="Peptidase_A24"/>
    <property type="match status" value="1"/>
</dbReference>
<reference evidence="3 4" key="1">
    <citation type="submission" date="2016-08" db="EMBL/GenBank/DDBJ databases">
        <title>A new outlook on sporulation: Clostridium algidixylanolyticum.</title>
        <authorList>
            <person name="Poppleton D.I."/>
            <person name="Gribaldo S."/>
        </authorList>
    </citation>
    <scope>NUCLEOTIDE SEQUENCE [LARGE SCALE GENOMIC DNA]</scope>
    <source>
        <strain evidence="3 4">SPL73</strain>
    </source>
</reference>
<dbReference type="Proteomes" id="UP000284277">
    <property type="component" value="Unassembled WGS sequence"/>
</dbReference>
<feature type="transmembrane region" description="Helical" evidence="1">
    <location>
        <begin position="97"/>
        <end position="118"/>
    </location>
</feature>
<keyword evidence="4" id="KW-1185">Reference proteome</keyword>
<feature type="transmembrane region" description="Helical" evidence="1">
    <location>
        <begin position="27"/>
        <end position="47"/>
    </location>
</feature>
<dbReference type="GO" id="GO:0004190">
    <property type="term" value="F:aspartic-type endopeptidase activity"/>
    <property type="evidence" value="ECO:0007669"/>
    <property type="project" value="InterPro"/>
</dbReference>
<keyword evidence="1" id="KW-0472">Membrane</keyword>